<feature type="non-terminal residue" evidence="1">
    <location>
        <position position="1"/>
    </location>
</feature>
<name>A0A699RE22_TANCI</name>
<reference evidence="1" key="1">
    <citation type="journal article" date="2019" name="Sci. Rep.">
        <title>Draft genome of Tanacetum cinerariifolium, the natural source of mosquito coil.</title>
        <authorList>
            <person name="Yamashiro T."/>
            <person name="Shiraishi A."/>
            <person name="Satake H."/>
            <person name="Nakayama K."/>
        </authorList>
    </citation>
    <scope>NUCLEOTIDE SEQUENCE</scope>
</reference>
<feature type="non-terminal residue" evidence="1">
    <location>
        <position position="129"/>
    </location>
</feature>
<evidence type="ECO:0000313" key="1">
    <source>
        <dbReference type="EMBL" id="GFC84730.1"/>
    </source>
</evidence>
<sequence>SNVAMDPVATKRVNTIHSQSQIIRELQSPVQTMSTVQKSKFGESAFISYVHNQNRTNHADHLHCLFACFLSQLEPSSVEKARADPDWVAAMQEKMQQFYNQQVWKLVPLPAGKIAIRSKWILKNKRDAE</sequence>
<proteinExistence type="predicted"/>
<gene>
    <name evidence="1" type="ORF">Tci_856700</name>
</gene>
<accession>A0A699RE22</accession>
<organism evidence="1">
    <name type="scientific">Tanacetum cinerariifolium</name>
    <name type="common">Dalmatian daisy</name>
    <name type="synonym">Chrysanthemum cinerariifolium</name>
    <dbReference type="NCBI Taxonomy" id="118510"/>
    <lineage>
        <taxon>Eukaryota</taxon>
        <taxon>Viridiplantae</taxon>
        <taxon>Streptophyta</taxon>
        <taxon>Embryophyta</taxon>
        <taxon>Tracheophyta</taxon>
        <taxon>Spermatophyta</taxon>
        <taxon>Magnoliopsida</taxon>
        <taxon>eudicotyledons</taxon>
        <taxon>Gunneridae</taxon>
        <taxon>Pentapetalae</taxon>
        <taxon>asterids</taxon>
        <taxon>campanulids</taxon>
        <taxon>Asterales</taxon>
        <taxon>Asteraceae</taxon>
        <taxon>Asteroideae</taxon>
        <taxon>Anthemideae</taxon>
        <taxon>Anthemidinae</taxon>
        <taxon>Tanacetum</taxon>
    </lineage>
</organism>
<dbReference type="AlphaFoldDB" id="A0A699RE22"/>
<comment type="caution">
    <text evidence="1">The sequence shown here is derived from an EMBL/GenBank/DDBJ whole genome shotgun (WGS) entry which is preliminary data.</text>
</comment>
<dbReference type="EMBL" id="BKCJ011096171">
    <property type="protein sequence ID" value="GFC84730.1"/>
    <property type="molecule type" value="Genomic_DNA"/>
</dbReference>
<protein>
    <submittedName>
        <fullName evidence="1">Putative ribonuclease H-like domain-containing protein</fullName>
    </submittedName>
</protein>